<reference evidence="2" key="2">
    <citation type="submission" date="2020-09" db="EMBL/GenBank/DDBJ databases">
        <authorList>
            <person name="Sun Q."/>
            <person name="Kim S."/>
        </authorList>
    </citation>
    <scope>NUCLEOTIDE SEQUENCE</scope>
    <source>
        <strain evidence="2">KCTC 22169</strain>
    </source>
</reference>
<organism evidence="2 3">
    <name type="scientific">Saccharospirillum salsuginis</name>
    <dbReference type="NCBI Taxonomy" id="418750"/>
    <lineage>
        <taxon>Bacteria</taxon>
        <taxon>Pseudomonadati</taxon>
        <taxon>Pseudomonadota</taxon>
        <taxon>Gammaproteobacteria</taxon>
        <taxon>Oceanospirillales</taxon>
        <taxon>Saccharospirillaceae</taxon>
        <taxon>Saccharospirillum</taxon>
    </lineage>
</organism>
<name>A0A918KG77_9GAMM</name>
<evidence type="ECO:0000256" key="1">
    <source>
        <dbReference type="SAM" id="Phobius"/>
    </source>
</evidence>
<keyword evidence="1" id="KW-1133">Transmembrane helix</keyword>
<reference evidence="2" key="1">
    <citation type="journal article" date="2014" name="Int. J. Syst. Evol. Microbiol.">
        <title>Complete genome sequence of Corynebacterium casei LMG S-19264T (=DSM 44701T), isolated from a smear-ripened cheese.</title>
        <authorList>
            <consortium name="US DOE Joint Genome Institute (JGI-PGF)"/>
            <person name="Walter F."/>
            <person name="Albersmeier A."/>
            <person name="Kalinowski J."/>
            <person name="Ruckert C."/>
        </authorList>
    </citation>
    <scope>NUCLEOTIDE SEQUENCE</scope>
    <source>
        <strain evidence="2">KCTC 22169</strain>
    </source>
</reference>
<protein>
    <submittedName>
        <fullName evidence="2">Uncharacterized protein</fullName>
    </submittedName>
</protein>
<feature type="transmembrane region" description="Helical" evidence="1">
    <location>
        <begin position="6"/>
        <end position="28"/>
    </location>
</feature>
<keyword evidence="1" id="KW-0472">Membrane</keyword>
<sequence>MITLEMVDAGVKIAAGMLFSALVFWWYLRRHRTLDQKIVEDIRKRRELLEQVAANVGRVHHVYQQYLALATEFTRYGQHWPKSRRDEMSRVGQELVDVFRDLTEAESTLLLLGEKKLERALRIYGSKIVNLRRQVHAEKQQFSGEEMHSLDEVKREISQLRESFFDALSTRYMPRKAA</sequence>
<dbReference type="EMBL" id="BMXR01000008">
    <property type="protein sequence ID" value="GGX62370.1"/>
    <property type="molecule type" value="Genomic_DNA"/>
</dbReference>
<dbReference type="AlphaFoldDB" id="A0A918KG77"/>
<gene>
    <name evidence="2" type="ORF">GCM10007392_32830</name>
</gene>
<comment type="caution">
    <text evidence="2">The sequence shown here is derived from an EMBL/GenBank/DDBJ whole genome shotgun (WGS) entry which is preliminary data.</text>
</comment>
<evidence type="ECO:0000313" key="3">
    <source>
        <dbReference type="Proteomes" id="UP000626148"/>
    </source>
</evidence>
<keyword evidence="1" id="KW-0812">Transmembrane</keyword>
<dbReference type="RefSeq" id="WP_189610647.1">
    <property type="nucleotide sequence ID" value="NZ_BMXR01000008.1"/>
</dbReference>
<keyword evidence="3" id="KW-1185">Reference proteome</keyword>
<evidence type="ECO:0000313" key="2">
    <source>
        <dbReference type="EMBL" id="GGX62370.1"/>
    </source>
</evidence>
<proteinExistence type="predicted"/>
<accession>A0A918KG77</accession>
<dbReference type="Proteomes" id="UP000626148">
    <property type="component" value="Unassembled WGS sequence"/>
</dbReference>